<dbReference type="Gene3D" id="3.40.50.2300">
    <property type="match status" value="1"/>
</dbReference>
<evidence type="ECO:0000313" key="11">
    <source>
        <dbReference type="EMBL" id="STZ41594.1"/>
    </source>
</evidence>
<evidence type="ECO:0000313" key="12">
    <source>
        <dbReference type="Proteomes" id="UP000254291"/>
    </source>
</evidence>
<feature type="modified residue" description="4-aspartylphosphate" evidence="7">
    <location>
        <position position="69"/>
    </location>
</feature>
<dbReference type="CDD" id="cd00383">
    <property type="entry name" value="trans_reg_C"/>
    <property type="match status" value="1"/>
</dbReference>
<accession>A0A378SIB4</accession>
<dbReference type="GO" id="GO:0000156">
    <property type="term" value="F:phosphorelay response regulator activity"/>
    <property type="evidence" value="ECO:0007669"/>
    <property type="project" value="TreeGrafter"/>
</dbReference>
<name>A0A378SIB4_9MYCO</name>
<dbReference type="GO" id="GO:0000976">
    <property type="term" value="F:transcription cis-regulatory region binding"/>
    <property type="evidence" value="ECO:0007669"/>
    <property type="project" value="TreeGrafter"/>
</dbReference>
<dbReference type="FunFam" id="1.10.10.10:FF:000110">
    <property type="entry name" value="DNA-binding response regulator RegX3"/>
    <property type="match status" value="1"/>
</dbReference>
<dbReference type="GO" id="GO:0032993">
    <property type="term" value="C:protein-DNA complex"/>
    <property type="evidence" value="ECO:0007669"/>
    <property type="project" value="TreeGrafter"/>
</dbReference>
<organism evidence="11 12">
    <name type="scientific">Mycolicibacterium gilvum</name>
    <dbReference type="NCBI Taxonomy" id="1804"/>
    <lineage>
        <taxon>Bacteria</taxon>
        <taxon>Bacillati</taxon>
        <taxon>Actinomycetota</taxon>
        <taxon>Actinomycetes</taxon>
        <taxon>Mycobacteriales</taxon>
        <taxon>Mycobacteriaceae</taxon>
        <taxon>Mycolicibacterium</taxon>
    </lineage>
</organism>
<evidence type="ECO:0000256" key="8">
    <source>
        <dbReference type="PROSITE-ProRule" id="PRU01091"/>
    </source>
</evidence>
<evidence type="ECO:0000256" key="6">
    <source>
        <dbReference type="ARBA" id="ARBA00041201"/>
    </source>
</evidence>
<feature type="domain" description="Response regulatory" evidence="9">
    <location>
        <begin position="20"/>
        <end position="133"/>
    </location>
</feature>
<evidence type="ECO:0000259" key="9">
    <source>
        <dbReference type="PROSITE" id="PS50110"/>
    </source>
</evidence>
<keyword evidence="1 7" id="KW-0597">Phosphoprotein</keyword>
<evidence type="ECO:0000259" key="10">
    <source>
        <dbReference type="PROSITE" id="PS51755"/>
    </source>
</evidence>
<dbReference type="SMART" id="SM00862">
    <property type="entry name" value="Trans_reg_C"/>
    <property type="match status" value="1"/>
</dbReference>
<evidence type="ECO:0000256" key="7">
    <source>
        <dbReference type="PROSITE-ProRule" id="PRU00169"/>
    </source>
</evidence>
<gene>
    <name evidence="11" type="primary">regX3_2</name>
    <name evidence="11" type="ORF">NCTC10742_00800</name>
</gene>
<dbReference type="InterPro" id="IPR011006">
    <property type="entry name" value="CheY-like_superfamily"/>
</dbReference>
<dbReference type="GO" id="GO:0005829">
    <property type="term" value="C:cytosol"/>
    <property type="evidence" value="ECO:0007669"/>
    <property type="project" value="TreeGrafter"/>
</dbReference>
<dbReference type="PANTHER" id="PTHR48111">
    <property type="entry name" value="REGULATOR OF RPOS"/>
    <property type="match status" value="1"/>
</dbReference>
<feature type="DNA-binding region" description="OmpR/PhoB-type" evidence="8">
    <location>
        <begin position="146"/>
        <end position="245"/>
    </location>
</feature>
<evidence type="ECO:0000256" key="1">
    <source>
        <dbReference type="ARBA" id="ARBA00022553"/>
    </source>
</evidence>
<dbReference type="InterPro" id="IPR036388">
    <property type="entry name" value="WH-like_DNA-bd_sf"/>
</dbReference>
<dbReference type="EMBL" id="UGQM01000001">
    <property type="protein sequence ID" value="STZ41594.1"/>
    <property type="molecule type" value="Genomic_DNA"/>
</dbReference>
<dbReference type="PROSITE" id="PS50110">
    <property type="entry name" value="RESPONSE_REGULATORY"/>
    <property type="match status" value="1"/>
</dbReference>
<dbReference type="Gene3D" id="1.10.10.10">
    <property type="entry name" value="Winged helix-like DNA-binding domain superfamily/Winged helix DNA-binding domain"/>
    <property type="match status" value="1"/>
</dbReference>
<proteinExistence type="predicted"/>
<dbReference type="Pfam" id="PF00072">
    <property type="entry name" value="Response_reg"/>
    <property type="match status" value="1"/>
</dbReference>
<dbReference type="Proteomes" id="UP000254291">
    <property type="component" value="Unassembled WGS sequence"/>
</dbReference>
<reference evidence="11 12" key="1">
    <citation type="submission" date="2018-06" db="EMBL/GenBank/DDBJ databases">
        <authorList>
            <consortium name="Pathogen Informatics"/>
            <person name="Doyle S."/>
        </authorList>
    </citation>
    <scope>NUCLEOTIDE SEQUENCE [LARGE SCALE GENOMIC DNA]</scope>
    <source>
        <strain evidence="11 12">NCTC10742</strain>
    </source>
</reference>
<dbReference type="FunFam" id="3.40.50.2300:FF:000001">
    <property type="entry name" value="DNA-binding response regulator PhoB"/>
    <property type="match status" value="1"/>
</dbReference>
<keyword evidence="3" id="KW-0805">Transcription regulation</keyword>
<dbReference type="SUPFAM" id="SSF46894">
    <property type="entry name" value="C-terminal effector domain of the bipartite response regulators"/>
    <property type="match status" value="1"/>
</dbReference>
<keyword evidence="4 8" id="KW-0238">DNA-binding</keyword>
<keyword evidence="2" id="KW-0902">Two-component regulatory system</keyword>
<evidence type="ECO:0000256" key="3">
    <source>
        <dbReference type="ARBA" id="ARBA00023015"/>
    </source>
</evidence>
<dbReference type="SMART" id="SM00448">
    <property type="entry name" value="REC"/>
    <property type="match status" value="1"/>
</dbReference>
<sequence length="245" mass="26658">MPPAVPPISPNERIDSSMTSVLIVEDEESLADPLAFLLRKEGFETTVVTDGPSALAEFERAGADIVLLDLMLPGMSGTDVCKQLRSRSSVPVIMVTARDSEIDKVVGLELGADDYVTKPYSARELIARIRAVLRRGADADDLGVADGVLEAGPVRMDVERHVVSVNGAPITLPLKEFDLLEYLMRNSGRVLTRGQLIDRVWGADYVGDTKTLDVHVKRLRSKIESDPANPVHLVTVRGLGYKLEG</sequence>
<dbReference type="PANTHER" id="PTHR48111:SF72">
    <property type="entry name" value="SENSORY TRANSDUCTION PROTEIN REGX3"/>
    <property type="match status" value="1"/>
</dbReference>
<dbReference type="PROSITE" id="PS51755">
    <property type="entry name" value="OMPR_PHOB"/>
    <property type="match status" value="1"/>
</dbReference>
<dbReference type="CDD" id="cd17621">
    <property type="entry name" value="REC_OmpR_RegX3-like"/>
    <property type="match status" value="1"/>
</dbReference>
<evidence type="ECO:0000256" key="5">
    <source>
        <dbReference type="ARBA" id="ARBA00023163"/>
    </source>
</evidence>
<dbReference type="InterPro" id="IPR039420">
    <property type="entry name" value="WalR-like"/>
</dbReference>
<protein>
    <recommendedName>
        <fullName evidence="6">Sensory transduction protein RegX3</fullName>
    </recommendedName>
</protein>
<dbReference type="Pfam" id="PF00486">
    <property type="entry name" value="Trans_reg_C"/>
    <property type="match status" value="1"/>
</dbReference>
<dbReference type="InterPro" id="IPR016032">
    <property type="entry name" value="Sig_transdc_resp-reg_C-effctor"/>
</dbReference>
<dbReference type="GO" id="GO:0006355">
    <property type="term" value="P:regulation of DNA-templated transcription"/>
    <property type="evidence" value="ECO:0007669"/>
    <property type="project" value="InterPro"/>
</dbReference>
<keyword evidence="5" id="KW-0804">Transcription</keyword>
<dbReference type="InterPro" id="IPR001867">
    <property type="entry name" value="OmpR/PhoB-type_DNA-bd"/>
</dbReference>
<feature type="domain" description="OmpR/PhoB-type" evidence="10">
    <location>
        <begin position="146"/>
        <end position="245"/>
    </location>
</feature>
<dbReference type="SUPFAM" id="SSF52172">
    <property type="entry name" value="CheY-like"/>
    <property type="match status" value="1"/>
</dbReference>
<evidence type="ECO:0000256" key="2">
    <source>
        <dbReference type="ARBA" id="ARBA00023012"/>
    </source>
</evidence>
<dbReference type="AlphaFoldDB" id="A0A378SIB4"/>
<dbReference type="Gene3D" id="6.10.250.690">
    <property type="match status" value="1"/>
</dbReference>
<evidence type="ECO:0000256" key="4">
    <source>
        <dbReference type="ARBA" id="ARBA00023125"/>
    </source>
</evidence>
<dbReference type="InterPro" id="IPR001789">
    <property type="entry name" value="Sig_transdc_resp-reg_receiver"/>
</dbReference>